<feature type="compositionally biased region" description="Low complexity" evidence="8">
    <location>
        <begin position="49"/>
        <end position="68"/>
    </location>
</feature>
<keyword evidence="3" id="KW-0808">Transferase</keyword>
<dbReference type="InterPro" id="IPR017441">
    <property type="entry name" value="Protein_kinase_ATP_BS"/>
</dbReference>
<feature type="region of interest" description="Disordered" evidence="8">
    <location>
        <begin position="1223"/>
        <end position="1244"/>
    </location>
</feature>
<feature type="domain" description="Protein kinase" evidence="9">
    <location>
        <begin position="1066"/>
        <end position="1345"/>
    </location>
</feature>
<organism evidence="10 11">
    <name type="scientific">Heliocybe sulcata</name>
    <dbReference type="NCBI Taxonomy" id="5364"/>
    <lineage>
        <taxon>Eukaryota</taxon>
        <taxon>Fungi</taxon>
        <taxon>Dikarya</taxon>
        <taxon>Basidiomycota</taxon>
        <taxon>Agaricomycotina</taxon>
        <taxon>Agaricomycetes</taxon>
        <taxon>Gloeophyllales</taxon>
        <taxon>Gloeophyllaceae</taxon>
        <taxon>Heliocybe</taxon>
    </lineage>
</organism>
<dbReference type="PANTHER" id="PTHR48016:SF32">
    <property type="entry name" value="MITOGEN-ACTIVATED PROTEIN KINASE KINASE KINASE 4"/>
    <property type="match status" value="1"/>
</dbReference>
<dbReference type="InterPro" id="IPR000719">
    <property type="entry name" value="Prot_kinase_dom"/>
</dbReference>
<feature type="region of interest" description="Disordered" evidence="8">
    <location>
        <begin position="561"/>
        <end position="580"/>
    </location>
</feature>
<protein>
    <recommendedName>
        <fullName evidence="9">Protein kinase domain-containing protein</fullName>
    </recommendedName>
</protein>
<dbReference type="Pfam" id="PF00069">
    <property type="entry name" value="Pkinase"/>
    <property type="match status" value="1"/>
</dbReference>
<keyword evidence="2" id="KW-0723">Serine/threonine-protein kinase</keyword>
<evidence type="ECO:0000256" key="8">
    <source>
        <dbReference type="SAM" id="MobiDB-lite"/>
    </source>
</evidence>
<gene>
    <name evidence="10" type="ORF">OE88DRAFT_1671758</name>
</gene>
<keyword evidence="6 7" id="KW-0067">ATP-binding</keyword>
<evidence type="ECO:0000256" key="4">
    <source>
        <dbReference type="ARBA" id="ARBA00022741"/>
    </source>
</evidence>
<dbReference type="GO" id="GO:0004674">
    <property type="term" value="F:protein serine/threonine kinase activity"/>
    <property type="evidence" value="ECO:0007669"/>
    <property type="project" value="UniProtKB-KW"/>
</dbReference>
<feature type="region of interest" description="Disordered" evidence="8">
    <location>
        <begin position="977"/>
        <end position="1004"/>
    </location>
</feature>
<dbReference type="PANTHER" id="PTHR48016">
    <property type="entry name" value="MAP KINASE KINASE KINASE SSK2-RELATED-RELATED"/>
    <property type="match status" value="1"/>
</dbReference>
<feature type="region of interest" description="Disordered" evidence="8">
    <location>
        <begin position="1394"/>
        <end position="1422"/>
    </location>
</feature>
<dbReference type="InterPro" id="IPR050538">
    <property type="entry name" value="MAP_kinase_kinase_kinase"/>
</dbReference>
<dbReference type="SUPFAM" id="SSF56112">
    <property type="entry name" value="Protein kinase-like (PK-like)"/>
    <property type="match status" value="1"/>
</dbReference>
<name>A0A5C3NMD8_9AGAM</name>
<dbReference type="EMBL" id="ML213503">
    <property type="protein sequence ID" value="TFK57636.1"/>
    <property type="molecule type" value="Genomic_DNA"/>
</dbReference>
<keyword evidence="4 7" id="KW-0547">Nucleotide-binding</keyword>
<keyword evidence="11" id="KW-1185">Reference proteome</keyword>
<sequence length="1422" mass="160364">MRRHTPTLYTHPELDGNDDDSPSTWGLQYSSPTTAGGLSSRNRIKLRQRPSYSSQSSSGSSALLSPPQNATKYSDIYSQFVRRYRSGTDFEDDPRNDPDSHYLQHGLGQLVDQGDSDDEELGRSAVISGESAVNILLEAEPIEPATLEERERLEWQTMLASVLAGDVLKSERQRIAVALESSADKQAMLRADIWLGIRARLHQRTEEEERKRLEERRLRTVDALISEIMTFRIDDQESSDSDPHTNALKHVNAILNRLDMVQTLYPNMKVFYLDKPAAGEPAFQARCDTLNTWSTVLTSIRTYVKLLRQWTGSETLDVTEPRHTADGPVGGPTPRIVKDEGTGKEVVDGTSFVERVLKEDSIQRTFEKEILTTVHSLIGTTRDAQVNLAHLFREMNLPTFEPELLPLISFPTKLVQATLRLRLSYIQRLKDPEVLIIDQMVDDLKVSIGLACTLKRQYEAFLAPDPGGNWNLPSCIDRDYDNVVLEALTFFFKLIHWKLKSAAKGIYFKETDLLEAQWATFNDVSLSMAGGSTLVAEQICALTNKLMVRVTNYFETQLKVPSQRENGPRENGSMENGASTVNGTNPYEQYISEARKSMSDEQMISWYSKILDSVRIRYRKLQRFARALTQRFGNSAEYALENVSLDHFIAALVETDHFLVYTQSFEEDGTYIIAHPSLRDRPDIIRRLLVEAFHVRELMPSDDGVGAASGADPYSEDYEEVSYILVLSPRSRFLWNGLVLMLEMPKVDLELRDSRVRLIADGANGRLALAKEEFTECLIPVDEEGDPIEGSLCSIPCVVEQQAHLPAVNRELRKIARATNRLAESIVDSVHHVRHTLRTVRGCQDLLENWYLFASENGQHAQRSMDRANLLKFNRLLIKLAISWVSFICDDCDPNDRKTFRWAVNALEFALHRTRRNNILQLPEDQFEMLRQKVASCMTLLISHFDILGARSSLAQREKERQEELLRQQALDTTAKKEDAISRSCTPHADHDDTIVGSGVPPRTSRDPSVRIFWDRASRALHDLESRRAQMGSEQRVVGRVLDDEKPENRSLAFLASSSSNIAVRWQQGRFIGAGAFGSVYLGVNLDSGSLMAVKEIKFQELSGQPNLFSQIKDELQVMEMLHHPNVVEYYGIEVHRDKVYIFEEYCQGGSLAALLEHGRIEDEGILQVYTMQMLEGLAYLHSQGIVHRDIKPDNILLDHLGVIKYVDFGAAKVLARNQRSVARSRRGPDAAAGPPGFGQGNSLTGTPMYMSPEMIKNDKRGRHGAMDIWSLGCVVLEMCTGRKPWSNLDNEWAIMFQIGVATQHPPLPDPGQLSDLGINFIKQCLTIDPMKRPSANELMNHPWMLEFHQALLNYQEEELSTSPPNGIPSQEEYEAASVARQAAIIAEKEVEAITAQSPSMSPVETPESERENLSINVSLPA</sequence>
<dbReference type="Gene3D" id="1.10.510.10">
    <property type="entry name" value="Transferase(Phosphotransferase) domain 1"/>
    <property type="match status" value="1"/>
</dbReference>
<reference evidence="10 11" key="1">
    <citation type="journal article" date="2019" name="Nat. Ecol. Evol.">
        <title>Megaphylogeny resolves global patterns of mushroom evolution.</title>
        <authorList>
            <person name="Varga T."/>
            <person name="Krizsan K."/>
            <person name="Foldi C."/>
            <person name="Dima B."/>
            <person name="Sanchez-Garcia M."/>
            <person name="Sanchez-Ramirez S."/>
            <person name="Szollosi G.J."/>
            <person name="Szarkandi J.G."/>
            <person name="Papp V."/>
            <person name="Albert L."/>
            <person name="Andreopoulos W."/>
            <person name="Angelini C."/>
            <person name="Antonin V."/>
            <person name="Barry K.W."/>
            <person name="Bougher N.L."/>
            <person name="Buchanan P."/>
            <person name="Buyck B."/>
            <person name="Bense V."/>
            <person name="Catcheside P."/>
            <person name="Chovatia M."/>
            <person name="Cooper J."/>
            <person name="Damon W."/>
            <person name="Desjardin D."/>
            <person name="Finy P."/>
            <person name="Geml J."/>
            <person name="Haridas S."/>
            <person name="Hughes K."/>
            <person name="Justo A."/>
            <person name="Karasinski D."/>
            <person name="Kautmanova I."/>
            <person name="Kiss B."/>
            <person name="Kocsube S."/>
            <person name="Kotiranta H."/>
            <person name="LaButti K.M."/>
            <person name="Lechner B.E."/>
            <person name="Liimatainen K."/>
            <person name="Lipzen A."/>
            <person name="Lukacs Z."/>
            <person name="Mihaltcheva S."/>
            <person name="Morgado L.N."/>
            <person name="Niskanen T."/>
            <person name="Noordeloos M.E."/>
            <person name="Ohm R.A."/>
            <person name="Ortiz-Santana B."/>
            <person name="Ovrebo C."/>
            <person name="Racz N."/>
            <person name="Riley R."/>
            <person name="Savchenko A."/>
            <person name="Shiryaev A."/>
            <person name="Soop K."/>
            <person name="Spirin V."/>
            <person name="Szebenyi C."/>
            <person name="Tomsovsky M."/>
            <person name="Tulloss R.E."/>
            <person name="Uehling J."/>
            <person name="Grigoriev I.V."/>
            <person name="Vagvolgyi C."/>
            <person name="Papp T."/>
            <person name="Martin F.M."/>
            <person name="Miettinen O."/>
            <person name="Hibbett D.S."/>
            <person name="Nagy L.G."/>
        </authorList>
    </citation>
    <scope>NUCLEOTIDE SEQUENCE [LARGE SCALE GENOMIC DNA]</scope>
    <source>
        <strain evidence="10 11">OMC1185</strain>
    </source>
</reference>
<dbReference type="PROSITE" id="PS50011">
    <property type="entry name" value="PROTEIN_KINASE_DOM"/>
    <property type="match status" value="1"/>
</dbReference>
<keyword evidence="5" id="KW-0418">Kinase</keyword>
<evidence type="ECO:0000313" key="10">
    <source>
        <dbReference type="EMBL" id="TFK57636.1"/>
    </source>
</evidence>
<evidence type="ECO:0000256" key="2">
    <source>
        <dbReference type="ARBA" id="ARBA00022527"/>
    </source>
</evidence>
<evidence type="ECO:0000313" key="11">
    <source>
        <dbReference type="Proteomes" id="UP000305948"/>
    </source>
</evidence>
<feature type="compositionally biased region" description="Polar residues" evidence="8">
    <location>
        <begin position="22"/>
        <end position="41"/>
    </location>
</feature>
<feature type="binding site" evidence="7">
    <location>
        <position position="1095"/>
    </location>
    <ligand>
        <name>ATP</name>
        <dbReference type="ChEBI" id="CHEBI:30616"/>
    </ligand>
</feature>
<dbReference type="InterPro" id="IPR008271">
    <property type="entry name" value="Ser/Thr_kinase_AS"/>
</dbReference>
<dbReference type="InterPro" id="IPR011009">
    <property type="entry name" value="Kinase-like_dom_sf"/>
</dbReference>
<comment type="similarity">
    <text evidence="1">Belongs to the protein kinase superfamily. STE Ser/Thr protein kinase family. MAP kinase kinase kinase subfamily.</text>
</comment>
<evidence type="ECO:0000256" key="6">
    <source>
        <dbReference type="ARBA" id="ARBA00022840"/>
    </source>
</evidence>
<evidence type="ECO:0000259" key="9">
    <source>
        <dbReference type="PROSITE" id="PS50011"/>
    </source>
</evidence>
<evidence type="ECO:0000256" key="3">
    <source>
        <dbReference type="ARBA" id="ARBA00022679"/>
    </source>
</evidence>
<feature type="region of interest" description="Disordered" evidence="8">
    <location>
        <begin position="1"/>
        <end position="69"/>
    </location>
</feature>
<accession>A0A5C3NMD8</accession>
<dbReference type="PROSITE" id="PS00108">
    <property type="entry name" value="PROTEIN_KINASE_ST"/>
    <property type="match status" value="1"/>
</dbReference>
<dbReference type="SMART" id="SM00220">
    <property type="entry name" value="S_TKc"/>
    <property type="match status" value="1"/>
</dbReference>
<dbReference type="STRING" id="5364.A0A5C3NMD8"/>
<evidence type="ECO:0000256" key="1">
    <source>
        <dbReference type="ARBA" id="ARBA00006529"/>
    </source>
</evidence>
<proteinExistence type="inferred from homology"/>
<dbReference type="Proteomes" id="UP000305948">
    <property type="component" value="Unassembled WGS sequence"/>
</dbReference>
<dbReference type="OrthoDB" id="1043025at2759"/>
<dbReference type="GO" id="GO:0005524">
    <property type="term" value="F:ATP binding"/>
    <property type="evidence" value="ECO:0007669"/>
    <property type="project" value="UniProtKB-UniRule"/>
</dbReference>
<evidence type="ECO:0000256" key="7">
    <source>
        <dbReference type="PROSITE-ProRule" id="PRU10141"/>
    </source>
</evidence>
<dbReference type="GO" id="GO:0038066">
    <property type="term" value="P:p38MAPK cascade"/>
    <property type="evidence" value="ECO:0007669"/>
    <property type="project" value="TreeGrafter"/>
</dbReference>
<dbReference type="PROSITE" id="PS00107">
    <property type="entry name" value="PROTEIN_KINASE_ATP"/>
    <property type="match status" value="1"/>
</dbReference>
<evidence type="ECO:0000256" key="5">
    <source>
        <dbReference type="ARBA" id="ARBA00022777"/>
    </source>
</evidence>
<dbReference type="CDD" id="cd06626">
    <property type="entry name" value="STKc_MEKK4"/>
    <property type="match status" value="1"/>
</dbReference>